<gene>
    <name evidence="6" type="primary">map</name>
    <name evidence="9" type="ORF">SAMN05444580_101156</name>
</gene>
<comment type="subunit">
    <text evidence="6">Monomer.</text>
</comment>
<dbReference type="CDD" id="cd01086">
    <property type="entry name" value="MetAP1"/>
    <property type="match status" value="1"/>
</dbReference>
<dbReference type="AlphaFoldDB" id="A0A1G6MGJ0"/>
<evidence type="ECO:0000256" key="4">
    <source>
        <dbReference type="ARBA" id="ARBA00022723"/>
    </source>
</evidence>
<keyword evidence="3 6" id="KW-0645">Protease</keyword>
<feature type="binding site" evidence="6">
    <location>
        <position position="121"/>
    </location>
    <ligand>
        <name>a divalent metal cation</name>
        <dbReference type="ChEBI" id="CHEBI:60240"/>
        <label>2</label>
        <note>catalytic</note>
    </ligand>
</feature>
<keyword evidence="2 6" id="KW-0031">Aminopeptidase</keyword>
<evidence type="ECO:0000256" key="7">
    <source>
        <dbReference type="RuleBase" id="RU003653"/>
    </source>
</evidence>
<dbReference type="GO" id="GO:0046872">
    <property type="term" value="F:metal ion binding"/>
    <property type="evidence" value="ECO:0007669"/>
    <property type="project" value="UniProtKB-UniRule"/>
</dbReference>
<evidence type="ECO:0000256" key="5">
    <source>
        <dbReference type="ARBA" id="ARBA00022801"/>
    </source>
</evidence>
<organism evidence="9 10">
    <name type="scientific">Rhodococcus tukisamuensis</name>
    <dbReference type="NCBI Taxonomy" id="168276"/>
    <lineage>
        <taxon>Bacteria</taxon>
        <taxon>Bacillati</taxon>
        <taxon>Actinomycetota</taxon>
        <taxon>Actinomycetes</taxon>
        <taxon>Mycobacteriales</taxon>
        <taxon>Nocardiaceae</taxon>
        <taxon>Rhodococcus</taxon>
    </lineage>
</organism>
<evidence type="ECO:0000256" key="1">
    <source>
        <dbReference type="ARBA" id="ARBA00002521"/>
    </source>
</evidence>
<dbReference type="GO" id="GO:0006508">
    <property type="term" value="P:proteolysis"/>
    <property type="evidence" value="ECO:0007669"/>
    <property type="project" value="UniProtKB-KW"/>
</dbReference>
<feature type="binding site" evidence="6">
    <location>
        <position position="121"/>
    </location>
    <ligand>
        <name>a divalent metal cation</name>
        <dbReference type="ChEBI" id="CHEBI:60240"/>
        <label>1</label>
    </ligand>
</feature>
<keyword evidence="5 6" id="KW-0378">Hydrolase</keyword>
<dbReference type="NCBIfam" id="TIGR00500">
    <property type="entry name" value="met_pdase_I"/>
    <property type="match status" value="1"/>
</dbReference>
<dbReference type="HAMAP" id="MF_01974">
    <property type="entry name" value="MetAP_1"/>
    <property type="match status" value="1"/>
</dbReference>
<sequence length="265" mass="27380">MVVDGKALKRMVEIKTEGEVSSMRAAGRVVAEALAAARGVAEVGVRVSELDAAAAAVIRAAGGTPAFLGYHPDWAPSPFPGVVCASVNDAVVHGIPSDYRLADGDLVSLDCGAHLDGWCGDSAVSFVVGAADPEDLRLIAATEEALARGIEAARVGNRIGDIAEAIGSFARSRGYGVLADHGGHGIGRAMHEEPHVPNEGRAGRGMKLRAGMVLALEPMLIRGGSDDYRHDRDGWTLRTLGGERAAHSEHTVAITADGPLVLTAA</sequence>
<comment type="cofactor">
    <cofactor evidence="6">
        <name>Co(2+)</name>
        <dbReference type="ChEBI" id="CHEBI:48828"/>
    </cofactor>
    <cofactor evidence="6">
        <name>Zn(2+)</name>
        <dbReference type="ChEBI" id="CHEBI:29105"/>
    </cofactor>
    <cofactor evidence="6">
        <name>Mn(2+)</name>
        <dbReference type="ChEBI" id="CHEBI:29035"/>
    </cofactor>
    <cofactor evidence="6">
        <name>Fe(2+)</name>
        <dbReference type="ChEBI" id="CHEBI:29033"/>
    </cofactor>
    <text evidence="6">Binds 2 divalent metal cations per subunit. Has a high-affinity and a low affinity metal-binding site. The true nature of the physiological cofactor is under debate. The enzyme is active with cobalt, zinc, manganese or divalent iron ions. Most likely, methionine aminopeptidases function as mononuclear Fe(2+)-metalloproteases under physiological conditions, and the catalytically relevant metal-binding site has been assigned to the histidine-containing high-affinity site.</text>
</comment>
<feature type="binding site" evidence="6">
    <location>
        <position position="191"/>
    </location>
    <ligand>
        <name>substrate</name>
    </ligand>
</feature>
<feature type="binding site" evidence="6">
    <location>
        <position position="184"/>
    </location>
    <ligand>
        <name>a divalent metal cation</name>
        <dbReference type="ChEBI" id="CHEBI:60240"/>
        <label>2</label>
        <note>catalytic</note>
    </ligand>
</feature>
<dbReference type="EMBL" id="FNAB01000001">
    <property type="protein sequence ID" value="SDC54106.1"/>
    <property type="molecule type" value="Genomic_DNA"/>
</dbReference>
<proteinExistence type="inferred from homology"/>
<dbReference type="GO" id="GO:0004239">
    <property type="term" value="F:initiator methionyl aminopeptidase activity"/>
    <property type="evidence" value="ECO:0007669"/>
    <property type="project" value="UniProtKB-UniRule"/>
</dbReference>
<evidence type="ECO:0000313" key="9">
    <source>
        <dbReference type="EMBL" id="SDC54106.1"/>
    </source>
</evidence>
<comment type="function">
    <text evidence="1 6">Removes the N-terminal methionine from nascent proteins. The N-terminal methionine is often cleaved when the second residue in the primary sequence is small and uncharged (Met-Ala-, Cys, Gly, Pro, Ser, Thr, or Val). Requires deformylation of the N(alpha)-formylated initiator methionine before it can be hydrolyzed.</text>
</comment>
<dbReference type="Pfam" id="PF00557">
    <property type="entry name" value="Peptidase_M24"/>
    <property type="match status" value="1"/>
</dbReference>
<comment type="similarity">
    <text evidence="6">Belongs to the peptidase M24A family. Methionine aminopeptidase type 1 subfamily.</text>
</comment>
<reference evidence="9 10" key="1">
    <citation type="submission" date="2016-10" db="EMBL/GenBank/DDBJ databases">
        <authorList>
            <person name="de Groot N.N."/>
        </authorList>
    </citation>
    <scope>NUCLEOTIDE SEQUENCE [LARGE SCALE GENOMIC DNA]</scope>
    <source>
        <strain evidence="9 10">JCM 11308</strain>
    </source>
</reference>
<dbReference type="InterPro" id="IPR000994">
    <property type="entry name" value="Pept_M24"/>
</dbReference>
<dbReference type="GO" id="GO:0070006">
    <property type="term" value="F:metalloaminopeptidase activity"/>
    <property type="evidence" value="ECO:0007669"/>
    <property type="project" value="UniProtKB-UniRule"/>
</dbReference>
<keyword evidence="10" id="KW-1185">Reference proteome</keyword>
<dbReference type="Proteomes" id="UP000199417">
    <property type="component" value="Unassembled WGS sequence"/>
</dbReference>
<comment type="catalytic activity">
    <reaction evidence="6 7">
        <text>Release of N-terminal amino acids, preferentially methionine, from peptides and arylamides.</text>
        <dbReference type="EC" id="3.4.11.18"/>
    </reaction>
</comment>
<dbReference type="Gene3D" id="3.90.230.10">
    <property type="entry name" value="Creatinase/methionine aminopeptidase superfamily"/>
    <property type="match status" value="1"/>
</dbReference>
<dbReference type="PANTHER" id="PTHR43330:SF27">
    <property type="entry name" value="METHIONINE AMINOPEPTIDASE"/>
    <property type="match status" value="1"/>
</dbReference>
<name>A0A1G6MGJ0_9NOCA</name>
<evidence type="ECO:0000313" key="10">
    <source>
        <dbReference type="Proteomes" id="UP000199417"/>
    </source>
</evidence>
<protein>
    <recommendedName>
        <fullName evidence="6 7">Methionine aminopeptidase</fullName>
        <shortName evidence="6">MAP</shortName>
        <shortName evidence="6">MetAP</shortName>
        <ecNumber evidence="6 7">3.4.11.18</ecNumber>
    </recommendedName>
    <alternativeName>
        <fullName evidence="6">Peptidase M</fullName>
    </alternativeName>
</protein>
<dbReference type="GO" id="GO:0005829">
    <property type="term" value="C:cytosol"/>
    <property type="evidence" value="ECO:0007669"/>
    <property type="project" value="TreeGrafter"/>
</dbReference>
<dbReference type="EC" id="3.4.11.18" evidence="6 7"/>
<feature type="domain" description="Peptidase M24" evidence="8">
    <location>
        <begin position="22"/>
        <end position="256"/>
    </location>
</feature>
<dbReference type="SUPFAM" id="SSF55920">
    <property type="entry name" value="Creatinase/aminopeptidase"/>
    <property type="match status" value="1"/>
</dbReference>
<dbReference type="InterPro" id="IPR002467">
    <property type="entry name" value="Pept_M24A_MAP1"/>
</dbReference>
<feature type="binding site" evidence="6">
    <location>
        <position position="110"/>
    </location>
    <ligand>
        <name>a divalent metal cation</name>
        <dbReference type="ChEBI" id="CHEBI:60240"/>
        <label>1</label>
    </ligand>
</feature>
<feature type="binding site" evidence="6">
    <location>
        <position position="249"/>
    </location>
    <ligand>
        <name>a divalent metal cation</name>
        <dbReference type="ChEBI" id="CHEBI:60240"/>
        <label>2</label>
        <note>catalytic</note>
    </ligand>
</feature>
<evidence type="ECO:0000256" key="3">
    <source>
        <dbReference type="ARBA" id="ARBA00022670"/>
    </source>
</evidence>
<feature type="binding site" evidence="6">
    <location>
        <position position="249"/>
    </location>
    <ligand>
        <name>a divalent metal cation</name>
        <dbReference type="ChEBI" id="CHEBI:60240"/>
        <label>1</label>
    </ligand>
</feature>
<feature type="binding site" evidence="6">
    <location>
        <position position="217"/>
    </location>
    <ligand>
        <name>a divalent metal cation</name>
        <dbReference type="ChEBI" id="CHEBI:60240"/>
        <label>2</label>
        <note>catalytic</note>
    </ligand>
</feature>
<evidence type="ECO:0000256" key="2">
    <source>
        <dbReference type="ARBA" id="ARBA00022438"/>
    </source>
</evidence>
<accession>A0A1G6MGJ0</accession>
<evidence type="ECO:0000256" key="6">
    <source>
        <dbReference type="HAMAP-Rule" id="MF_01974"/>
    </source>
</evidence>
<feature type="binding site" evidence="6">
    <location>
        <position position="93"/>
    </location>
    <ligand>
        <name>substrate</name>
    </ligand>
</feature>
<dbReference type="STRING" id="168276.SAMN05444580_101156"/>
<dbReference type="PRINTS" id="PR00599">
    <property type="entry name" value="MAPEPTIDASE"/>
</dbReference>
<dbReference type="PANTHER" id="PTHR43330">
    <property type="entry name" value="METHIONINE AMINOPEPTIDASE"/>
    <property type="match status" value="1"/>
</dbReference>
<evidence type="ECO:0000259" key="8">
    <source>
        <dbReference type="Pfam" id="PF00557"/>
    </source>
</evidence>
<dbReference type="InterPro" id="IPR036005">
    <property type="entry name" value="Creatinase/aminopeptidase-like"/>
</dbReference>
<dbReference type="InterPro" id="IPR001714">
    <property type="entry name" value="Pept_M24_MAP"/>
</dbReference>
<keyword evidence="4 6" id="KW-0479">Metal-binding</keyword>